<dbReference type="EMBL" id="JAAFAN010000037">
    <property type="protein sequence ID" value="NDO90139.1"/>
    <property type="molecule type" value="Genomic_DNA"/>
</dbReference>
<keyword evidence="2" id="KW-1185">Reference proteome</keyword>
<comment type="caution">
    <text evidence="1">The sequence shown here is derived from an EMBL/GenBank/DDBJ whole genome shotgun (WGS) entry which is preliminary data.</text>
</comment>
<gene>
    <name evidence="1" type="ORF">GYH36_11800</name>
</gene>
<name>A0ABX0BGT4_9MICO</name>
<protein>
    <submittedName>
        <fullName evidence="1">Mechanosensitive ion channel protein MscS</fullName>
    </submittedName>
</protein>
<accession>A0ABX0BGT4</accession>
<evidence type="ECO:0000313" key="2">
    <source>
        <dbReference type="Proteomes" id="UP000471672"/>
    </source>
</evidence>
<dbReference type="Proteomes" id="UP000471672">
    <property type="component" value="Unassembled WGS sequence"/>
</dbReference>
<evidence type="ECO:0000313" key="1">
    <source>
        <dbReference type="EMBL" id="NDO90139.1"/>
    </source>
</evidence>
<sequence>MVERRRGRVVIRSARTGRPSTRDRVLDADDVVRIDARIPAYLAEHLYDAAYESGRPVTAVLVDLLASAIGREDEAAMG</sequence>
<reference evidence="1 2" key="1">
    <citation type="journal article" date="2021" name="Arch. Microbiol.">
        <title>Cellulosimicrobium fucosivorans sp. nov., isolated from San Elijo Lagoon, contains a fucose metabolic pathway linked to carotenoid production.</title>
        <authorList>
            <person name="Aviles F.A."/>
            <person name="Kyndt J.A."/>
        </authorList>
    </citation>
    <scope>NUCLEOTIDE SEQUENCE [LARGE SCALE GENOMIC DNA]</scope>
    <source>
        <strain evidence="1 2">SE3</strain>
    </source>
</reference>
<organism evidence="1 2">
    <name type="scientific">Cellulosimicrobium composti</name>
    <dbReference type="NCBI Taxonomy" id="2672572"/>
    <lineage>
        <taxon>Bacteria</taxon>
        <taxon>Bacillati</taxon>
        <taxon>Actinomycetota</taxon>
        <taxon>Actinomycetes</taxon>
        <taxon>Micrococcales</taxon>
        <taxon>Promicromonosporaceae</taxon>
        <taxon>Cellulosimicrobium</taxon>
    </lineage>
</organism>
<dbReference type="RefSeq" id="WP_162289937.1">
    <property type="nucleotide sequence ID" value="NZ_JAAFAN010000037.1"/>
</dbReference>
<proteinExistence type="predicted"/>